<name>A0A401YTY0_9ACTN</name>
<dbReference type="Proteomes" id="UP000286931">
    <property type="component" value="Unassembled WGS sequence"/>
</dbReference>
<dbReference type="InterPro" id="IPR011701">
    <property type="entry name" value="MFS"/>
</dbReference>
<evidence type="ECO:0000256" key="4">
    <source>
        <dbReference type="ARBA" id="ARBA00023136"/>
    </source>
</evidence>
<gene>
    <name evidence="8" type="ORF">EHYA_05742</name>
</gene>
<keyword evidence="3 6" id="KW-1133">Transmembrane helix</keyword>
<dbReference type="PROSITE" id="PS50850">
    <property type="entry name" value="MFS"/>
    <property type="match status" value="1"/>
</dbReference>
<protein>
    <submittedName>
        <fullName evidence="8">MFS transporter</fullName>
    </submittedName>
</protein>
<feature type="transmembrane region" description="Helical" evidence="6">
    <location>
        <begin position="297"/>
        <end position="316"/>
    </location>
</feature>
<dbReference type="GO" id="GO:0022857">
    <property type="term" value="F:transmembrane transporter activity"/>
    <property type="evidence" value="ECO:0007669"/>
    <property type="project" value="InterPro"/>
</dbReference>
<evidence type="ECO:0000313" key="9">
    <source>
        <dbReference type="Proteomes" id="UP000286931"/>
    </source>
</evidence>
<keyword evidence="2 6" id="KW-0812">Transmembrane</keyword>
<feature type="transmembrane region" description="Helical" evidence="6">
    <location>
        <begin position="83"/>
        <end position="102"/>
    </location>
</feature>
<accession>A0A401YTY0</accession>
<reference evidence="8 9" key="1">
    <citation type="submission" date="2018-12" db="EMBL/GenBank/DDBJ databases">
        <title>Draft genome sequence of Embleya hyalina NBRC 13850T.</title>
        <authorList>
            <person name="Komaki H."/>
            <person name="Hosoyama A."/>
            <person name="Kimura A."/>
            <person name="Ichikawa N."/>
            <person name="Tamura T."/>
        </authorList>
    </citation>
    <scope>NUCLEOTIDE SEQUENCE [LARGE SCALE GENOMIC DNA]</scope>
    <source>
        <strain evidence="8 9">NBRC 13850</strain>
    </source>
</reference>
<dbReference type="PANTHER" id="PTHR23534">
    <property type="entry name" value="MFS PERMEASE"/>
    <property type="match status" value="1"/>
</dbReference>
<dbReference type="GO" id="GO:0005886">
    <property type="term" value="C:plasma membrane"/>
    <property type="evidence" value="ECO:0007669"/>
    <property type="project" value="UniProtKB-SubCell"/>
</dbReference>
<dbReference type="InterPro" id="IPR020846">
    <property type="entry name" value="MFS_dom"/>
</dbReference>
<keyword evidence="4 6" id="KW-0472">Membrane</keyword>
<comment type="caution">
    <text evidence="8">The sequence shown here is derived from an EMBL/GenBank/DDBJ whole genome shotgun (WGS) entry which is preliminary data.</text>
</comment>
<feature type="transmembrane region" description="Helical" evidence="6">
    <location>
        <begin position="389"/>
        <end position="410"/>
    </location>
</feature>
<evidence type="ECO:0000313" key="8">
    <source>
        <dbReference type="EMBL" id="GCD98042.1"/>
    </source>
</evidence>
<feature type="transmembrane region" description="Helical" evidence="6">
    <location>
        <begin position="455"/>
        <end position="473"/>
    </location>
</feature>
<feature type="transmembrane region" description="Helical" evidence="6">
    <location>
        <begin position="358"/>
        <end position="377"/>
    </location>
</feature>
<dbReference type="PANTHER" id="PTHR23534:SF1">
    <property type="entry name" value="MAJOR FACILITATOR SUPERFAMILY PROTEIN"/>
    <property type="match status" value="1"/>
</dbReference>
<feature type="transmembrane region" description="Helical" evidence="6">
    <location>
        <begin position="114"/>
        <end position="133"/>
    </location>
</feature>
<dbReference type="SUPFAM" id="SSF103473">
    <property type="entry name" value="MFS general substrate transporter"/>
    <property type="match status" value="1"/>
</dbReference>
<dbReference type="EMBL" id="BIFH01000026">
    <property type="protein sequence ID" value="GCD98042.1"/>
    <property type="molecule type" value="Genomic_DNA"/>
</dbReference>
<sequence length="480" mass="48675">MIFLRSGIHPPEPVRERPARGGPVSCGTLWVRTSSDPRTGGESGMTALDPAIPESARPESAAPVSADPEPVDRSDLQRRTVRTLIAAQVVGGVGMGSALTVGGLLAEDLSGSKSWSGVATTAITLGAALFALPMSRAATRYGRRVALTAGWAVAAIAAGGVILAAVLGWFPLLIAALLVFGAGTAANLQSRYAATDLADDAGRARALSVVVWSTTVGAVLGPNLNEPGAVVGRALDLPELAGPFLFSIVSFAGAGIILWVALRPDPLLVARADLGDRVPPRAGLRGAFAVIRRAPRALLGLATVAFGHVVMVSVMAMTPVHMKDHGTALTLVGLTISLHIAGMYALSPVVGWTADRFGRIPVILGGQFVLLLAVFTAGTSGHSTWRTMVGLILLGLGWSCCLVAGSALLAESVPAGERPGVQGVSDLLMNLAGAAGGAVSGSVLGMAGYGGLNLVAGLLTAPVLCVAAGFALGRGRRRTA</sequence>
<evidence type="ECO:0000259" key="7">
    <source>
        <dbReference type="PROSITE" id="PS50850"/>
    </source>
</evidence>
<feature type="transmembrane region" description="Helical" evidence="6">
    <location>
        <begin position="172"/>
        <end position="194"/>
    </location>
</feature>
<organism evidence="8 9">
    <name type="scientific">Embleya hyalina</name>
    <dbReference type="NCBI Taxonomy" id="516124"/>
    <lineage>
        <taxon>Bacteria</taxon>
        <taxon>Bacillati</taxon>
        <taxon>Actinomycetota</taxon>
        <taxon>Actinomycetes</taxon>
        <taxon>Kitasatosporales</taxon>
        <taxon>Streptomycetaceae</taxon>
        <taxon>Embleya</taxon>
    </lineage>
</organism>
<feature type="transmembrane region" description="Helical" evidence="6">
    <location>
        <begin position="328"/>
        <end position="346"/>
    </location>
</feature>
<evidence type="ECO:0000256" key="6">
    <source>
        <dbReference type="SAM" id="Phobius"/>
    </source>
</evidence>
<comment type="subcellular location">
    <subcellularLocation>
        <location evidence="1">Cell membrane</location>
        <topology evidence="1">Multi-pass membrane protein</topology>
    </subcellularLocation>
</comment>
<feature type="domain" description="Major facilitator superfamily (MFS) profile" evidence="7">
    <location>
        <begin position="80"/>
        <end position="479"/>
    </location>
</feature>
<feature type="transmembrane region" description="Helical" evidence="6">
    <location>
        <begin position="145"/>
        <end position="166"/>
    </location>
</feature>
<feature type="transmembrane region" description="Helical" evidence="6">
    <location>
        <begin position="244"/>
        <end position="262"/>
    </location>
</feature>
<feature type="transmembrane region" description="Helical" evidence="6">
    <location>
        <begin position="206"/>
        <end position="224"/>
    </location>
</feature>
<evidence type="ECO:0000256" key="1">
    <source>
        <dbReference type="ARBA" id="ARBA00004651"/>
    </source>
</evidence>
<dbReference type="InterPro" id="IPR036259">
    <property type="entry name" value="MFS_trans_sf"/>
</dbReference>
<dbReference type="Pfam" id="PF07690">
    <property type="entry name" value="MFS_1"/>
    <property type="match status" value="1"/>
</dbReference>
<dbReference type="AlphaFoldDB" id="A0A401YTY0"/>
<keyword evidence="9" id="KW-1185">Reference proteome</keyword>
<evidence type="ECO:0000256" key="5">
    <source>
        <dbReference type="SAM" id="MobiDB-lite"/>
    </source>
</evidence>
<proteinExistence type="predicted"/>
<evidence type="ECO:0000256" key="3">
    <source>
        <dbReference type="ARBA" id="ARBA00022989"/>
    </source>
</evidence>
<evidence type="ECO:0000256" key="2">
    <source>
        <dbReference type="ARBA" id="ARBA00022692"/>
    </source>
</evidence>
<feature type="transmembrane region" description="Helical" evidence="6">
    <location>
        <begin position="431"/>
        <end position="449"/>
    </location>
</feature>
<dbReference type="Gene3D" id="1.20.1250.20">
    <property type="entry name" value="MFS general substrate transporter like domains"/>
    <property type="match status" value="1"/>
</dbReference>
<feature type="region of interest" description="Disordered" evidence="5">
    <location>
        <begin position="1"/>
        <end position="75"/>
    </location>
</feature>